<sequence>MFDLESVFEMPPVKQEYVKPLKIIDPKIEEFAHLLQANDHEIKKLVLFKLKDYLKKQEPCPPMDDVIKCEMLPLLVKALMSNE</sequence>
<reference evidence="2" key="1">
    <citation type="submission" date="2022-11" db="UniProtKB">
        <authorList>
            <consortium name="WormBaseParasite"/>
        </authorList>
    </citation>
    <scope>IDENTIFICATION</scope>
</reference>
<evidence type="ECO:0000313" key="1">
    <source>
        <dbReference type="Proteomes" id="UP000887577"/>
    </source>
</evidence>
<dbReference type="WBParaSite" id="PSU_v2.g10837.t1">
    <property type="protein sequence ID" value="PSU_v2.g10837.t1"/>
    <property type="gene ID" value="PSU_v2.g10837"/>
</dbReference>
<proteinExistence type="predicted"/>
<protein>
    <submittedName>
        <fullName evidence="2">Uncharacterized protein</fullName>
    </submittedName>
</protein>
<name>A0A914XYS4_9BILA</name>
<organism evidence="1 2">
    <name type="scientific">Panagrolaimus superbus</name>
    <dbReference type="NCBI Taxonomy" id="310955"/>
    <lineage>
        <taxon>Eukaryota</taxon>
        <taxon>Metazoa</taxon>
        <taxon>Ecdysozoa</taxon>
        <taxon>Nematoda</taxon>
        <taxon>Chromadorea</taxon>
        <taxon>Rhabditida</taxon>
        <taxon>Tylenchina</taxon>
        <taxon>Panagrolaimomorpha</taxon>
        <taxon>Panagrolaimoidea</taxon>
        <taxon>Panagrolaimidae</taxon>
        <taxon>Panagrolaimus</taxon>
    </lineage>
</organism>
<evidence type="ECO:0000313" key="2">
    <source>
        <dbReference type="WBParaSite" id="PSU_v2.g10837.t1"/>
    </source>
</evidence>
<dbReference type="AlphaFoldDB" id="A0A914XYS4"/>
<accession>A0A914XYS4</accession>
<dbReference type="Proteomes" id="UP000887577">
    <property type="component" value="Unplaced"/>
</dbReference>
<keyword evidence="1" id="KW-1185">Reference proteome</keyword>